<keyword evidence="1" id="KW-0175">Coiled coil</keyword>
<name>X1LVL5_9ZZZZ</name>
<gene>
    <name evidence="2" type="ORF">S06H3_25697</name>
</gene>
<accession>X1LVL5</accession>
<organism evidence="2">
    <name type="scientific">marine sediment metagenome</name>
    <dbReference type="NCBI Taxonomy" id="412755"/>
    <lineage>
        <taxon>unclassified sequences</taxon>
        <taxon>metagenomes</taxon>
        <taxon>ecological metagenomes</taxon>
    </lineage>
</organism>
<dbReference type="AlphaFoldDB" id="X1LVL5"/>
<feature type="coiled-coil region" evidence="1">
    <location>
        <begin position="2"/>
        <end position="29"/>
    </location>
</feature>
<evidence type="ECO:0000313" key="2">
    <source>
        <dbReference type="EMBL" id="GAI23427.1"/>
    </source>
</evidence>
<feature type="non-terminal residue" evidence="2">
    <location>
        <position position="1"/>
    </location>
</feature>
<evidence type="ECO:0000256" key="1">
    <source>
        <dbReference type="SAM" id="Coils"/>
    </source>
</evidence>
<reference evidence="2" key="1">
    <citation type="journal article" date="2014" name="Front. Microbiol.">
        <title>High frequency of phylogenetically diverse reductive dehalogenase-homologous genes in deep subseafloor sedimentary metagenomes.</title>
        <authorList>
            <person name="Kawai M."/>
            <person name="Futagami T."/>
            <person name="Toyoda A."/>
            <person name="Takaki Y."/>
            <person name="Nishi S."/>
            <person name="Hori S."/>
            <person name="Arai W."/>
            <person name="Tsubouchi T."/>
            <person name="Morono Y."/>
            <person name="Uchiyama I."/>
            <person name="Ito T."/>
            <person name="Fujiyama A."/>
            <person name="Inagaki F."/>
            <person name="Takami H."/>
        </authorList>
    </citation>
    <scope>NUCLEOTIDE SEQUENCE</scope>
    <source>
        <strain evidence="2">Expedition CK06-06</strain>
    </source>
</reference>
<proteinExistence type="predicted"/>
<protein>
    <submittedName>
        <fullName evidence="2">Uncharacterized protein</fullName>
    </submittedName>
</protein>
<comment type="caution">
    <text evidence="2">The sequence shown here is derived from an EMBL/GenBank/DDBJ whole genome shotgun (WGS) entry which is preliminary data.</text>
</comment>
<sequence>EAKEKEEAYSELLEQYKELEEAITHFGKRKQRYLRRIASKKRTE</sequence>
<dbReference type="EMBL" id="BARV01014808">
    <property type="protein sequence ID" value="GAI23427.1"/>
    <property type="molecule type" value="Genomic_DNA"/>
</dbReference>